<keyword evidence="2" id="KW-0732">Signal</keyword>
<evidence type="ECO:0000313" key="3">
    <source>
        <dbReference type="EMBL" id="RKP38388.1"/>
    </source>
</evidence>
<accession>A0A4P9ZYE1</accession>
<feature type="signal peptide" evidence="2">
    <location>
        <begin position="1"/>
        <end position="16"/>
    </location>
</feature>
<proteinExistence type="predicted"/>
<evidence type="ECO:0000313" key="4">
    <source>
        <dbReference type="Proteomes" id="UP000268162"/>
    </source>
</evidence>
<gene>
    <name evidence="3" type="ORF">BJ085DRAFT_30611</name>
</gene>
<organism evidence="3 4">
    <name type="scientific">Dimargaris cristalligena</name>
    <dbReference type="NCBI Taxonomy" id="215637"/>
    <lineage>
        <taxon>Eukaryota</taxon>
        <taxon>Fungi</taxon>
        <taxon>Fungi incertae sedis</taxon>
        <taxon>Zoopagomycota</taxon>
        <taxon>Kickxellomycotina</taxon>
        <taxon>Dimargaritomycetes</taxon>
        <taxon>Dimargaritales</taxon>
        <taxon>Dimargaritaceae</taxon>
        <taxon>Dimargaris</taxon>
    </lineage>
</organism>
<keyword evidence="4" id="KW-1185">Reference proteome</keyword>
<reference evidence="4" key="1">
    <citation type="journal article" date="2018" name="Nat. Microbiol.">
        <title>Leveraging single-cell genomics to expand the fungal tree of life.</title>
        <authorList>
            <person name="Ahrendt S.R."/>
            <person name="Quandt C.A."/>
            <person name="Ciobanu D."/>
            <person name="Clum A."/>
            <person name="Salamov A."/>
            <person name="Andreopoulos B."/>
            <person name="Cheng J.F."/>
            <person name="Woyke T."/>
            <person name="Pelin A."/>
            <person name="Henrissat B."/>
            <person name="Reynolds N.K."/>
            <person name="Benny G.L."/>
            <person name="Smith M.E."/>
            <person name="James T.Y."/>
            <person name="Grigoriev I.V."/>
        </authorList>
    </citation>
    <scope>NUCLEOTIDE SEQUENCE [LARGE SCALE GENOMIC DNA]</scope>
    <source>
        <strain evidence="4">RSA 468</strain>
    </source>
</reference>
<evidence type="ECO:0000256" key="2">
    <source>
        <dbReference type="SAM" id="SignalP"/>
    </source>
</evidence>
<evidence type="ECO:0000256" key="1">
    <source>
        <dbReference type="SAM" id="Phobius"/>
    </source>
</evidence>
<name>A0A4P9ZYE1_9FUNG</name>
<sequence>MLSIWIWFYFFGAALTANVVWKNPDQWIAARKRQPTLNAALFIKLPVEIQGEILKQQDIPSLKALYLIDSCYRAGVRYTLEVKQRETRADFRDFAKLKIQPDVNNQEPAHIWKILAKTELGGHIGAYTLREYQQIAAQPPNNLNGRPVSLTHRPRELLRNARQRFQRISFSALSPTEVAQAFPFVPLTYDPSDGRAARVLAQALRREVALPVAQTYFGKYISQEMQNHHSYNFYDTCIYLARETIAVMITIALMALAKDRQFKNMLIFIRQLDPIYQDLVLWNHRPDPGRDSRLVRFYTLGFLLSADSNAADYTMEFAAQLTTRNSRELVLALQCATDLNYFRVVENYQIFRRENGLPEFILPDRPEDLDCAQEFHSEIVEYPHPGQFGVLVDFPDLASRIVDFDEIDTTLPTDAEE</sequence>
<evidence type="ECO:0008006" key="5">
    <source>
        <dbReference type="Google" id="ProtNLM"/>
    </source>
</evidence>
<feature type="transmembrane region" description="Helical" evidence="1">
    <location>
        <begin position="239"/>
        <end position="257"/>
    </location>
</feature>
<dbReference type="EMBL" id="ML002374">
    <property type="protein sequence ID" value="RKP38388.1"/>
    <property type="molecule type" value="Genomic_DNA"/>
</dbReference>
<dbReference type="Proteomes" id="UP000268162">
    <property type="component" value="Unassembled WGS sequence"/>
</dbReference>
<feature type="chain" id="PRO_5020449811" description="F-box domain-containing protein" evidence="2">
    <location>
        <begin position="17"/>
        <end position="417"/>
    </location>
</feature>
<dbReference type="AlphaFoldDB" id="A0A4P9ZYE1"/>
<keyword evidence="1" id="KW-1133">Transmembrane helix</keyword>
<protein>
    <recommendedName>
        <fullName evidence="5">F-box domain-containing protein</fullName>
    </recommendedName>
</protein>
<keyword evidence="1" id="KW-0812">Transmembrane</keyword>
<keyword evidence="1" id="KW-0472">Membrane</keyword>